<dbReference type="AlphaFoldDB" id="A0A6L6XKZ7"/>
<organism evidence="1 2">
    <name type="scientific">Nocardioides agri</name>
    <dbReference type="NCBI Taxonomy" id="2682843"/>
    <lineage>
        <taxon>Bacteria</taxon>
        <taxon>Bacillati</taxon>
        <taxon>Actinomycetota</taxon>
        <taxon>Actinomycetes</taxon>
        <taxon>Propionibacteriales</taxon>
        <taxon>Nocardioidaceae</taxon>
        <taxon>Nocardioides</taxon>
    </lineage>
</organism>
<name>A0A6L6XKZ7_9ACTN</name>
<gene>
    <name evidence="1" type="ORF">GON03_00300</name>
</gene>
<dbReference type="Proteomes" id="UP000473525">
    <property type="component" value="Unassembled WGS sequence"/>
</dbReference>
<keyword evidence="2" id="KW-1185">Reference proteome</keyword>
<dbReference type="EMBL" id="WSEK01000003">
    <property type="protein sequence ID" value="MVQ47602.1"/>
    <property type="molecule type" value="Genomic_DNA"/>
</dbReference>
<reference evidence="1 2" key="1">
    <citation type="submission" date="2019-12" db="EMBL/GenBank/DDBJ databases">
        <authorList>
            <person name="Huq M.A."/>
        </authorList>
    </citation>
    <scope>NUCLEOTIDE SEQUENCE [LARGE SCALE GENOMIC DNA]</scope>
    <source>
        <strain evidence="1 2">MAH-18</strain>
    </source>
</reference>
<proteinExistence type="predicted"/>
<protein>
    <submittedName>
        <fullName evidence="1">Uncharacterized protein</fullName>
    </submittedName>
</protein>
<sequence>MSPLFGRRPPIRVERGERLLAHATAAEGLVGGSRDALYVVRRLGTGLALEETLRIPWEDVQSADWDQDAAVLHVVEVGSWGEIRPEHMLTLEEPALLLQLVRERVTASVLLQRHVPVAGGRGVRVIARRAPRGDQPVRWLFEYDEGVDPDDPAVREAAEAALAAARAEVGTP</sequence>
<comment type="caution">
    <text evidence="1">The sequence shown here is derived from an EMBL/GenBank/DDBJ whole genome shotgun (WGS) entry which is preliminary data.</text>
</comment>
<evidence type="ECO:0000313" key="1">
    <source>
        <dbReference type="EMBL" id="MVQ47602.1"/>
    </source>
</evidence>
<dbReference type="RefSeq" id="WP_157339766.1">
    <property type="nucleotide sequence ID" value="NZ_WSEK01000003.1"/>
</dbReference>
<evidence type="ECO:0000313" key="2">
    <source>
        <dbReference type="Proteomes" id="UP000473525"/>
    </source>
</evidence>
<accession>A0A6L6XKZ7</accession>